<dbReference type="EMBL" id="FNTL01000004">
    <property type="protein sequence ID" value="SEC54114.1"/>
    <property type="molecule type" value="Genomic_DNA"/>
</dbReference>
<dbReference type="PANTHER" id="PTHR40202:SF1">
    <property type="entry name" value="HD DOMAIN-CONTAINING PROTEIN"/>
    <property type="match status" value="1"/>
</dbReference>
<dbReference type="SUPFAM" id="SSF109604">
    <property type="entry name" value="HD-domain/PDEase-like"/>
    <property type="match status" value="1"/>
</dbReference>
<organism evidence="1 2">
    <name type="scientific">Rhodococcus jostii</name>
    <dbReference type="NCBI Taxonomy" id="132919"/>
    <lineage>
        <taxon>Bacteria</taxon>
        <taxon>Bacillati</taxon>
        <taxon>Actinomycetota</taxon>
        <taxon>Actinomycetes</taxon>
        <taxon>Mycobacteriales</taxon>
        <taxon>Nocardiaceae</taxon>
        <taxon>Rhodococcus</taxon>
    </lineage>
</organism>
<proteinExistence type="predicted"/>
<name>A0A1H4TD90_RHOJO</name>
<evidence type="ECO:0000313" key="2">
    <source>
        <dbReference type="Proteomes" id="UP000183407"/>
    </source>
</evidence>
<dbReference type="InterPro" id="IPR052567">
    <property type="entry name" value="OP_Dioxygenase"/>
</dbReference>
<sequence>MNDDRIGSGESVLIDTAAALRSLRDVYDGEAIDELDHALQSAGRAMDDGADDELVLAAALHDIARSPALGLPADCAHDREARDWLTPRFGARVGWLAGAHVAAKRYLVATESGYAATLSAQSVTTLEVQGGAAVDAAFTGHPYWPDAVRLRRYDDAAKVPGTQTPTVDDVIAVARRVRQTVIATR</sequence>
<dbReference type="PANTHER" id="PTHR40202">
    <property type="match status" value="1"/>
</dbReference>
<dbReference type="Proteomes" id="UP000183407">
    <property type="component" value="Unassembled WGS sequence"/>
</dbReference>
<dbReference type="RefSeq" id="WP_073365487.1">
    <property type="nucleotide sequence ID" value="NZ_FNTL01000004.1"/>
</dbReference>
<protein>
    <submittedName>
        <fullName evidence="1">Predicted HD phosphohydrolase</fullName>
    </submittedName>
</protein>
<keyword evidence="1" id="KW-0378">Hydrolase</keyword>
<dbReference type="Gene3D" id="1.10.3210.10">
    <property type="entry name" value="Hypothetical protein af1432"/>
    <property type="match status" value="1"/>
</dbReference>
<dbReference type="OrthoDB" id="581608at2"/>
<evidence type="ECO:0000313" key="1">
    <source>
        <dbReference type="EMBL" id="SEC54114.1"/>
    </source>
</evidence>
<gene>
    <name evidence="1" type="ORF">SAMN04490220_1903</name>
</gene>
<accession>A0A1H4TD90</accession>
<dbReference type="GO" id="GO:0016787">
    <property type="term" value="F:hydrolase activity"/>
    <property type="evidence" value="ECO:0007669"/>
    <property type="project" value="UniProtKB-KW"/>
</dbReference>
<dbReference type="AlphaFoldDB" id="A0A1H4TD90"/>
<reference evidence="2" key="1">
    <citation type="submission" date="2016-10" db="EMBL/GenBank/DDBJ databases">
        <authorList>
            <person name="Varghese N."/>
        </authorList>
    </citation>
    <scope>NUCLEOTIDE SEQUENCE [LARGE SCALE GENOMIC DNA]</scope>
    <source>
        <strain evidence="2">DSM 44719</strain>
    </source>
</reference>